<evidence type="ECO:0000256" key="7">
    <source>
        <dbReference type="RuleBase" id="RU363032"/>
    </source>
</evidence>
<feature type="transmembrane region" description="Helical" evidence="7">
    <location>
        <begin position="142"/>
        <end position="166"/>
    </location>
</feature>
<dbReference type="GO" id="GO:0055085">
    <property type="term" value="P:transmembrane transport"/>
    <property type="evidence" value="ECO:0007669"/>
    <property type="project" value="InterPro"/>
</dbReference>
<dbReference type="PROSITE" id="PS50928">
    <property type="entry name" value="ABC_TM1"/>
    <property type="match status" value="1"/>
</dbReference>
<dbReference type="SUPFAM" id="SSF161098">
    <property type="entry name" value="MetI-like"/>
    <property type="match status" value="1"/>
</dbReference>
<dbReference type="CDD" id="cd06261">
    <property type="entry name" value="TM_PBP2"/>
    <property type="match status" value="1"/>
</dbReference>
<evidence type="ECO:0000256" key="3">
    <source>
        <dbReference type="ARBA" id="ARBA00022475"/>
    </source>
</evidence>
<comment type="caution">
    <text evidence="9">The sequence shown here is derived from an EMBL/GenBank/DDBJ whole genome shotgun (WGS) entry which is preliminary data.</text>
</comment>
<evidence type="ECO:0000313" key="9">
    <source>
        <dbReference type="EMBL" id="KAA1395136.1"/>
    </source>
</evidence>
<keyword evidence="10" id="KW-1185">Reference proteome</keyword>
<feature type="transmembrane region" description="Helical" evidence="7">
    <location>
        <begin position="12"/>
        <end position="30"/>
    </location>
</feature>
<dbReference type="GO" id="GO:0005886">
    <property type="term" value="C:plasma membrane"/>
    <property type="evidence" value="ECO:0007669"/>
    <property type="project" value="UniProtKB-SubCell"/>
</dbReference>
<keyword evidence="5 7" id="KW-1133">Transmembrane helix</keyword>
<dbReference type="AlphaFoldDB" id="A0A5M4F9Q2"/>
<organism evidence="9 10">
    <name type="scientific">Aeromicrobium ginsengisoli</name>
    <dbReference type="NCBI Taxonomy" id="363867"/>
    <lineage>
        <taxon>Bacteria</taxon>
        <taxon>Bacillati</taxon>
        <taxon>Actinomycetota</taxon>
        <taxon>Actinomycetes</taxon>
        <taxon>Propionibacteriales</taxon>
        <taxon>Nocardioidaceae</taxon>
        <taxon>Aeromicrobium</taxon>
    </lineage>
</organism>
<dbReference type="PANTHER" id="PTHR43163">
    <property type="entry name" value="DIPEPTIDE TRANSPORT SYSTEM PERMEASE PROTEIN DPPB-RELATED"/>
    <property type="match status" value="1"/>
</dbReference>
<dbReference type="EMBL" id="SDPQ02000003">
    <property type="protein sequence ID" value="KAA1395136.1"/>
    <property type="molecule type" value="Genomic_DNA"/>
</dbReference>
<comment type="similarity">
    <text evidence="7">Belongs to the binding-protein-dependent transport system permease family.</text>
</comment>
<accession>A0A5M4F9Q2</accession>
<evidence type="ECO:0000256" key="5">
    <source>
        <dbReference type="ARBA" id="ARBA00022989"/>
    </source>
</evidence>
<proteinExistence type="inferred from homology"/>
<evidence type="ECO:0000313" key="10">
    <source>
        <dbReference type="Proteomes" id="UP000380867"/>
    </source>
</evidence>
<sequence length="324" mass="34183">MVQYTARRVAQAIAVLWAAYTVTFVVLYALPSDPVSILLNQAGGTGRPSADQVAKIQAAYGFDDPIVVQYWHHLVDAFQLDFGQSVSRGQSVTSLLAENLPPTIALTAVALVLTTLIGGGLAFLATYVGWRPLRSFLHRLPAVGVSFPTFWVGLLLIQLFSFSLGWFPATGSGGVSSLVLPALTMSLPTSGILAQVLIRGLDDTLDQAHIATARAKGLSRLTIHTKHALKNASLPALTILGVLVGATVTNAVVAETVFSRLGIGRLAQQAVLAQDIPLVQGIVVLAAGVFVVVNLVVDLIYPLLDPRVLQPTSSRSLAPLEVAA</sequence>
<evidence type="ECO:0000256" key="4">
    <source>
        <dbReference type="ARBA" id="ARBA00022692"/>
    </source>
</evidence>
<keyword evidence="2 7" id="KW-0813">Transport</keyword>
<dbReference type="Pfam" id="PF00528">
    <property type="entry name" value="BPD_transp_1"/>
    <property type="match status" value="1"/>
</dbReference>
<feature type="transmembrane region" description="Helical" evidence="7">
    <location>
        <begin position="236"/>
        <end position="258"/>
    </location>
</feature>
<dbReference type="InterPro" id="IPR045621">
    <property type="entry name" value="BPD_transp_1_N"/>
</dbReference>
<comment type="subcellular location">
    <subcellularLocation>
        <location evidence="1 7">Cell membrane</location>
        <topology evidence="1 7">Multi-pass membrane protein</topology>
    </subcellularLocation>
</comment>
<dbReference type="Pfam" id="PF19300">
    <property type="entry name" value="BPD_transp_1_N"/>
    <property type="match status" value="1"/>
</dbReference>
<dbReference type="Gene3D" id="1.10.3720.10">
    <property type="entry name" value="MetI-like"/>
    <property type="match status" value="1"/>
</dbReference>
<feature type="transmembrane region" description="Helical" evidence="7">
    <location>
        <begin position="104"/>
        <end position="130"/>
    </location>
</feature>
<feature type="domain" description="ABC transmembrane type-1" evidence="8">
    <location>
        <begin position="100"/>
        <end position="301"/>
    </location>
</feature>
<dbReference type="PANTHER" id="PTHR43163:SF6">
    <property type="entry name" value="DIPEPTIDE TRANSPORT SYSTEM PERMEASE PROTEIN DPPB-RELATED"/>
    <property type="match status" value="1"/>
</dbReference>
<dbReference type="Proteomes" id="UP000380867">
    <property type="component" value="Unassembled WGS sequence"/>
</dbReference>
<feature type="transmembrane region" description="Helical" evidence="7">
    <location>
        <begin position="278"/>
        <end position="301"/>
    </location>
</feature>
<keyword evidence="6 7" id="KW-0472">Membrane</keyword>
<protein>
    <submittedName>
        <fullName evidence="9">ABC transporter permease</fullName>
    </submittedName>
</protein>
<evidence type="ECO:0000256" key="2">
    <source>
        <dbReference type="ARBA" id="ARBA00022448"/>
    </source>
</evidence>
<feature type="transmembrane region" description="Helical" evidence="7">
    <location>
        <begin position="178"/>
        <end position="198"/>
    </location>
</feature>
<evidence type="ECO:0000256" key="6">
    <source>
        <dbReference type="ARBA" id="ARBA00023136"/>
    </source>
</evidence>
<keyword evidence="3" id="KW-1003">Cell membrane</keyword>
<dbReference type="OrthoDB" id="147688at2"/>
<gene>
    <name evidence="9" type="ORF">ESP70_013245</name>
</gene>
<evidence type="ECO:0000256" key="1">
    <source>
        <dbReference type="ARBA" id="ARBA00004651"/>
    </source>
</evidence>
<keyword evidence="4 7" id="KW-0812">Transmembrane</keyword>
<name>A0A5M4F9Q2_9ACTN</name>
<evidence type="ECO:0000259" key="8">
    <source>
        <dbReference type="PROSITE" id="PS50928"/>
    </source>
</evidence>
<dbReference type="RefSeq" id="WP_149689806.1">
    <property type="nucleotide sequence ID" value="NZ_SDPQ02000003.1"/>
</dbReference>
<dbReference type="InterPro" id="IPR035906">
    <property type="entry name" value="MetI-like_sf"/>
</dbReference>
<dbReference type="InterPro" id="IPR000515">
    <property type="entry name" value="MetI-like"/>
</dbReference>
<reference evidence="9" key="1">
    <citation type="submission" date="2019-09" db="EMBL/GenBank/DDBJ databases">
        <authorList>
            <person name="Li J."/>
        </authorList>
    </citation>
    <scope>NUCLEOTIDE SEQUENCE [LARGE SCALE GENOMIC DNA]</scope>
    <source>
        <strain evidence="9">JCM 14732</strain>
    </source>
</reference>